<dbReference type="Pfam" id="PF10229">
    <property type="entry name" value="MMADHC"/>
    <property type="match status" value="1"/>
</dbReference>
<protein>
    <recommendedName>
        <fullName evidence="4">Methylmalonic aciduria and homocystinuria type D protein</fullName>
    </recommendedName>
</protein>
<sequence length="225" mass="24645">MPSTVAVAAAARGPAGAPHRDPAADKGSAGRRRASAVVDPVVATFRLPRRLPEALERLRVRIDTDEPRVVLQYSVHTCPRRMRREIGLVFPEVAGVESRLLIIPTFQKTQSSMVSYHPDTQAEKDAKLHLFYRWGAELVARLRARGHWADVTDPMSGMALFTACGPSLYPDVEGAEVLLRYTPFNLGNCFVLSHPHWGTHIYPATAFTLAPADVVAEALAAMARA</sequence>
<evidence type="ECO:0000256" key="1">
    <source>
        <dbReference type="SAM" id="MobiDB-lite"/>
    </source>
</evidence>
<reference evidence="2" key="1">
    <citation type="submission" date="2022-07" db="EMBL/GenBank/DDBJ databases">
        <title>Phylogenomic reconstructions and comparative analyses of Kickxellomycotina fungi.</title>
        <authorList>
            <person name="Reynolds N.K."/>
            <person name="Stajich J.E."/>
            <person name="Barry K."/>
            <person name="Grigoriev I.V."/>
            <person name="Crous P."/>
            <person name="Smith M.E."/>
        </authorList>
    </citation>
    <scope>NUCLEOTIDE SEQUENCE</scope>
    <source>
        <strain evidence="2">NBRC 105414</strain>
    </source>
</reference>
<keyword evidence="3" id="KW-1185">Reference proteome</keyword>
<dbReference type="PANTHER" id="PTHR13192:SF3">
    <property type="entry name" value="COBALAMIN TRAFFICKING PROTEIN CBLD"/>
    <property type="match status" value="1"/>
</dbReference>
<dbReference type="InterPro" id="IPR019362">
    <property type="entry name" value="MMADHC"/>
</dbReference>
<organism evidence="2 3">
    <name type="scientific">Coemansia javaensis</name>
    <dbReference type="NCBI Taxonomy" id="2761396"/>
    <lineage>
        <taxon>Eukaryota</taxon>
        <taxon>Fungi</taxon>
        <taxon>Fungi incertae sedis</taxon>
        <taxon>Zoopagomycota</taxon>
        <taxon>Kickxellomycotina</taxon>
        <taxon>Kickxellomycetes</taxon>
        <taxon>Kickxellales</taxon>
        <taxon>Kickxellaceae</taxon>
        <taxon>Coemansia</taxon>
    </lineage>
</organism>
<dbReference type="OrthoDB" id="10263782at2759"/>
<evidence type="ECO:0000313" key="3">
    <source>
        <dbReference type="Proteomes" id="UP001140217"/>
    </source>
</evidence>
<comment type="caution">
    <text evidence="2">The sequence shown here is derived from an EMBL/GenBank/DDBJ whole genome shotgun (WGS) entry which is preliminary data.</text>
</comment>
<evidence type="ECO:0008006" key="4">
    <source>
        <dbReference type="Google" id="ProtNLM"/>
    </source>
</evidence>
<gene>
    <name evidence="2" type="ORF">H4R18_002595</name>
</gene>
<dbReference type="EMBL" id="JANBUL010000089">
    <property type="protein sequence ID" value="KAJ2781889.1"/>
    <property type="molecule type" value="Genomic_DNA"/>
</dbReference>
<name>A0A9W8HH44_9FUNG</name>
<dbReference type="GO" id="GO:0009235">
    <property type="term" value="P:cobalamin metabolic process"/>
    <property type="evidence" value="ECO:0007669"/>
    <property type="project" value="InterPro"/>
</dbReference>
<dbReference type="PANTHER" id="PTHR13192">
    <property type="entry name" value="MY011 PROTEIN"/>
    <property type="match status" value="1"/>
</dbReference>
<evidence type="ECO:0000313" key="2">
    <source>
        <dbReference type="EMBL" id="KAJ2781889.1"/>
    </source>
</evidence>
<proteinExistence type="predicted"/>
<feature type="compositionally biased region" description="Low complexity" evidence="1">
    <location>
        <begin position="1"/>
        <end position="17"/>
    </location>
</feature>
<accession>A0A9W8HH44</accession>
<dbReference type="Proteomes" id="UP001140217">
    <property type="component" value="Unassembled WGS sequence"/>
</dbReference>
<dbReference type="AlphaFoldDB" id="A0A9W8HH44"/>
<feature type="region of interest" description="Disordered" evidence="1">
    <location>
        <begin position="1"/>
        <end position="33"/>
    </location>
</feature>